<dbReference type="InterPro" id="IPR051600">
    <property type="entry name" value="Beta-PGM-like"/>
</dbReference>
<dbReference type="SFLD" id="SFLDS00003">
    <property type="entry name" value="Haloacid_Dehalogenase"/>
    <property type="match status" value="1"/>
</dbReference>
<dbReference type="Pfam" id="PF00702">
    <property type="entry name" value="Hydrolase"/>
    <property type="match status" value="1"/>
</dbReference>
<dbReference type="Gene3D" id="3.40.50.1000">
    <property type="entry name" value="HAD superfamily/HAD-like"/>
    <property type="match status" value="1"/>
</dbReference>
<comment type="cofactor">
    <cofactor evidence="1">
        <name>Mg(2+)</name>
        <dbReference type="ChEBI" id="CHEBI:18420"/>
    </cofactor>
</comment>
<name>A0ABT9JEG2_9RHOB</name>
<dbReference type="InterPro" id="IPR023198">
    <property type="entry name" value="PGP-like_dom2"/>
</dbReference>
<dbReference type="Gene3D" id="1.10.150.240">
    <property type="entry name" value="Putative phosphatase, domain 2"/>
    <property type="match status" value="1"/>
</dbReference>
<gene>
    <name evidence="5" type="ORF">Q5Y72_13710</name>
</gene>
<proteinExistence type="inferred from homology"/>
<sequence length="222" mass="23531">MGPDLIIFDCDGVIADSEIISATVLIAQLAELGLPVTLDEVRRDFLGRSFPTVARLLRDRFGQPLPGDFEASYRRRLLDRFATELRPTPGLTEMLAGLTHPACVATSSSPPRVATTLAVLGLTARFGPHVFTASEVANGKPAPDLFLLAARRMGIAPARCLVVEDSPPGIAAGLAAGMQVLHYRGGAHLRGLPATPGPVRGFDNWAEFPQFLSETPQGAAAP</sequence>
<dbReference type="Proteomes" id="UP001224997">
    <property type="component" value="Unassembled WGS sequence"/>
</dbReference>
<dbReference type="SFLD" id="SFLDG01129">
    <property type="entry name" value="C1.5:_HAD__Beta-PGM__Phosphata"/>
    <property type="match status" value="1"/>
</dbReference>
<comment type="caution">
    <text evidence="5">The sequence shown here is derived from an EMBL/GenBank/DDBJ whole genome shotgun (WGS) entry which is preliminary data.</text>
</comment>
<dbReference type="InterPro" id="IPR036412">
    <property type="entry name" value="HAD-like_sf"/>
</dbReference>
<dbReference type="EC" id="3.1.3.-" evidence="5"/>
<dbReference type="InterPro" id="IPR006439">
    <property type="entry name" value="HAD-SF_hydro_IA"/>
</dbReference>
<dbReference type="CDD" id="cd07526">
    <property type="entry name" value="HAD_BPGM_like"/>
    <property type="match status" value="1"/>
</dbReference>
<dbReference type="PANTHER" id="PTHR46193">
    <property type="entry name" value="6-PHOSPHOGLUCONATE PHOSPHATASE"/>
    <property type="match status" value="1"/>
</dbReference>
<evidence type="ECO:0000256" key="3">
    <source>
        <dbReference type="ARBA" id="ARBA00022723"/>
    </source>
</evidence>
<dbReference type="RefSeq" id="WP_305963989.1">
    <property type="nucleotide sequence ID" value="NZ_JAVAMQ010000012.1"/>
</dbReference>
<dbReference type="NCBIfam" id="TIGR01509">
    <property type="entry name" value="HAD-SF-IA-v3"/>
    <property type="match status" value="1"/>
</dbReference>
<evidence type="ECO:0000256" key="4">
    <source>
        <dbReference type="ARBA" id="ARBA00022842"/>
    </source>
</evidence>
<dbReference type="GO" id="GO:0016787">
    <property type="term" value="F:hydrolase activity"/>
    <property type="evidence" value="ECO:0007669"/>
    <property type="project" value="UniProtKB-KW"/>
</dbReference>
<evidence type="ECO:0000256" key="2">
    <source>
        <dbReference type="ARBA" id="ARBA00006171"/>
    </source>
</evidence>
<protein>
    <submittedName>
        <fullName evidence="5">HAD family hydrolase</fullName>
        <ecNumber evidence="5">3.1.3.-</ecNumber>
    </submittedName>
</protein>
<dbReference type="EMBL" id="JAVAMQ010000012">
    <property type="protein sequence ID" value="MDP5308144.1"/>
    <property type="molecule type" value="Genomic_DNA"/>
</dbReference>
<keyword evidence="6" id="KW-1185">Reference proteome</keyword>
<dbReference type="SUPFAM" id="SSF56784">
    <property type="entry name" value="HAD-like"/>
    <property type="match status" value="1"/>
</dbReference>
<evidence type="ECO:0000256" key="1">
    <source>
        <dbReference type="ARBA" id="ARBA00001946"/>
    </source>
</evidence>
<evidence type="ECO:0000313" key="6">
    <source>
        <dbReference type="Proteomes" id="UP001224997"/>
    </source>
</evidence>
<organism evidence="5 6">
    <name type="scientific">Paracoccus spongiarum</name>
    <dbReference type="NCBI Taxonomy" id="3064387"/>
    <lineage>
        <taxon>Bacteria</taxon>
        <taxon>Pseudomonadati</taxon>
        <taxon>Pseudomonadota</taxon>
        <taxon>Alphaproteobacteria</taxon>
        <taxon>Rhodobacterales</taxon>
        <taxon>Paracoccaceae</taxon>
        <taxon>Paracoccus</taxon>
    </lineage>
</organism>
<evidence type="ECO:0000313" key="5">
    <source>
        <dbReference type="EMBL" id="MDP5308144.1"/>
    </source>
</evidence>
<dbReference type="InterPro" id="IPR023214">
    <property type="entry name" value="HAD_sf"/>
</dbReference>
<keyword evidence="4" id="KW-0460">Magnesium</keyword>
<reference evidence="5 6" key="1">
    <citation type="submission" date="2023-08" db="EMBL/GenBank/DDBJ databases">
        <authorList>
            <person name="Park J.-S."/>
        </authorList>
    </citation>
    <scope>NUCLEOTIDE SEQUENCE [LARGE SCALE GENOMIC DNA]</scope>
    <source>
        <strain evidence="5 6">2205BS29-5</strain>
    </source>
</reference>
<accession>A0ABT9JEG2</accession>
<keyword evidence="3" id="KW-0479">Metal-binding</keyword>
<keyword evidence="5" id="KW-0378">Hydrolase</keyword>
<comment type="similarity">
    <text evidence="2">Belongs to the HAD-like hydrolase superfamily. CbbY/CbbZ/Gph/YieH family.</text>
</comment>
<dbReference type="PANTHER" id="PTHR46193:SF10">
    <property type="entry name" value="6-PHOSPHOGLUCONATE PHOSPHATASE"/>
    <property type="match status" value="1"/>
</dbReference>